<dbReference type="AlphaFoldDB" id="A0A4R8XZG7"/>
<protein>
    <submittedName>
        <fullName evidence="1">Uncharacterized protein</fullName>
    </submittedName>
</protein>
<dbReference type="OrthoDB" id="9764961at2"/>
<accession>A0A4R8XZG7</accession>
<evidence type="ECO:0000313" key="2">
    <source>
        <dbReference type="Proteomes" id="UP000298433"/>
    </source>
</evidence>
<dbReference type="EMBL" id="SOGN01000016">
    <property type="protein sequence ID" value="TFC83309.1"/>
    <property type="molecule type" value="Genomic_DNA"/>
</dbReference>
<reference evidence="1 2" key="1">
    <citation type="submission" date="2019-03" db="EMBL/GenBank/DDBJ databases">
        <title>Genomics of glacier-inhabiting Cryobacterium strains.</title>
        <authorList>
            <person name="Liu Q."/>
            <person name="Xin Y.-H."/>
        </authorList>
    </citation>
    <scope>NUCLEOTIDE SEQUENCE [LARGE SCALE GENOMIC DNA]</scope>
    <source>
        <strain evidence="1 2">TMT2-48-2</strain>
    </source>
</reference>
<sequence length="125" mass="13923">MIRGQVPSAEPPDSSRITRLTTEHGTILLVDRDLRAYRRTPGPRARELPGDQEWLRFSNIGPIEIGSPLRVVSASQIAGHYFSSPLVAVEPVWPARELSAAEIETVRFVGGYINHGVIPRIRFEP</sequence>
<keyword evidence="2" id="KW-1185">Reference proteome</keyword>
<comment type="caution">
    <text evidence="1">The sequence shown here is derived from an EMBL/GenBank/DDBJ whole genome shotgun (WGS) entry which is preliminary data.</text>
</comment>
<gene>
    <name evidence="1" type="ORF">E3T23_02770</name>
</gene>
<dbReference type="Proteomes" id="UP000298433">
    <property type="component" value="Unassembled WGS sequence"/>
</dbReference>
<name>A0A4R8XZG7_9MICO</name>
<organism evidence="1 2">
    <name type="scientific">Cryobacterium cheniae</name>
    <dbReference type="NCBI Taxonomy" id="1259262"/>
    <lineage>
        <taxon>Bacteria</taxon>
        <taxon>Bacillati</taxon>
        <taxon>Actinomycetota</taxon>
        <taxon>Actinomycetes</taxon>
        <taxon>Micrococcales</taxon>
        <taxon>Microbacteriaceae</taxon>
        <taxon>Cryobacterium</taxon>
    </lineage>
</organism>
<dbReference type="RefSeq" id="WP_134368877.1">
    <property type="nucleotide sequence ID" value="NZ_SOGN01000016.1"/>
</dbReference>
<proteinExistence type="predicted"/>
<evidence type="ECO:0000313" key="1">
    <source>
        <dbReference type="EMBL" id="TFC83309.1"/>
    </source>
</evidence>